<evidence type="ECO:0000313" key="1">
    <source>
        <dbReference type="EMBL" id="MCI1187975.1"/>
    </source>
</evidence>
<accession>A0A9X2AHV5</accession>
<dbReference type="Proteomes" id="UP001139193">
    <property type="component" value="Unassembled WGS sequence"/>
</dbReference>
<name>A0A9X2AHV5_9BACT</name>
<proteinExistence type="predicted"/>
<keyword evidence="2" id="KW-1185">Reference proteome</keyword>
<dbReference type="EMBL" id="JALBGC010000003">
    <property type="protein sequence ID" value="MCI1187975.1"/>
    <property type="molecule type" value="Genomic_DNA"/>
</dbReference>
<dbReference type="Gene3D" id="1.25.40.10">
    <property type="entry name" value="Tetratricopeptide repeat domain"/>
    <property type="match status" value="1"/>
</dbReference>
<reference evidence="1" key="1">
    <citation type="submission" date="2022-03" db="EMBL/GenBank/DDBJ databases">
        <title>Bacterial whole genome sequence for Hymenobacter sp. DH14.</title>
        <authorList>
            <person name="Le V."/>
        </authorList>
    </citation>
    <scope>NUCLEOTIDE SEQUENCE</scope>
    <source>
        <strain evidence="1">DH14</strain>
    </source>
</reference>
<gene>
    <name evidence="1" type="ORF">MON38_11135</name>
</gene>
<organism evidence="1 2">
    <name type="scientific">Hymenobacter cyanobacteriorum</name>
    <dbReference type="NCBI Taxonomy" id="2926463"/>
    <lineage>
        <taxon>Bacteria</taxon>
        <taxon>Pseudomonadati</taxon>
        <taxon>Bacteroidota</taxon>
        <taxon>Cytophagia</taxon>
        <taxon>Cytophagales</taxon>
        <taxon>Hymenobacteraceae</taxon>
        <taxon>Hymenobacter</taxon>
    </lineage>
</organism>
<dbReference type="AlphaFoldDB" id="A0A9X2AHV5"/>
<evidence type="ECO:0000313" key="2">
    <source>
        <dbReference type="Proteomes" id="UP001139193"/>
    </source>
</evidence>
<protein>
    <submittedName>
        <fullName evidence="1">Uncharacterized protein</fullName>
    </submittedName>
</protein>
<comment type="caution">
    <text evidence="1">The sequence shown here is derived from an EMBL/GenBank/DDBJ whole genome shotgun (WGS) entry which is preliminary data.</text>
</comment>
<dbReference type="RefSeq" id="WP_241936244.1">
    <property type="nucleotide sequence ID" value="NZ_JALBGC010000003.1"/>
</dbReference>
<dbReference type="InterPro" id="IPR011990">
    <property type="entry name" value="TPR-like_helical_dom_sf"/>
</dbReference>
<sequence length="517" mass="59349">MDDLRTTLLTLNADERRDFGVFIQRQRRKTTGRLDLRLYELLIQAKELKPEKLVAKLYPDEPNPVAYYALRKRLMRHLTDYLLLRQRQLDTTAAATVRGHLTLAQYLFEAGIPRLAWNTLRKAEKLGRESEQYEPLNAIYNLQIQYAGSPHAEPLDEILPRYRLNKKAADEEERANIADSVLRQRLRGSRVQGRAVVPADDILRQVLAEYDLQEAFARSPSLLSRLMSITRNAMLVRRDFAAFAAFIERCYKLMERRHGFAPAQRGHQLKLLYMLAHALYRSRRFAESVAYLTQAQELLATGPGRQFGEFAPRFTLLLAANYAFLERNAESIVLLEALLAAPKPLTEINDLSVRLQLTFHYFAEGKFAKANQVLLALGRTDHWLEQHLGLEWMLNRNIGEMLIQVELGNTEVALGRLRALDRGIREQFPAVPATAEAPAVPAGGAYQPVLAYLALVRELVETPYLTHERTFGNRVLHLPPFISQEREDLQVISFYAWLKARVLQRPYYEVLLELAHG</sequence>